<feature type="compositionally biased region" description="Basic residues" evidence="1">
    <location>
        <begin position="1"/>
        <end position="23"/>
    </location>
</feature>
<feature type="region of interest" description="Disordered" evidence="1">
    <location>
        <begin position="1"/>
        <end position="25"/>
    </location>
</feature>
<organism evidence="2 3">
    <name type="scientific">Arthrobotrys musiformis</name>
    <dbReference type="NCBI Taxonomy" id="47236"/>
    <lineage>
        <taxon>Eukaryota</taxon>
        <taxon>Fungi</taxon>
        <taxon>Dikarya</taxon>
        <taxon>Ascomycota</taxon>
        <taxon>Pezizomycotina</taxon>
        <taxon>Orbiliomycetes</taxon>
        <taxon>Orbiliales</taxon>
        <taxon>Orbiliaceae</taxon>
        <taxon>Arthrobotrys</taxon>
    </lineage>
</organism>
<dbReference type="EMBL" id="JAVHJL010000002">
    <property type="protein sequence ID" value="KAK6510043.1"/>
    <property type="molecule type" value="Genomic_DNA"/>
</dbReference>
<dbReference type="Proteomes" id="UP001370758">
    <property type="component" value="Unassembled WGS sequence"/>
</dbReference>
<reference evidence="2 3" key="1">
    <citation type="submission" date="2023-08" db="EMBL/GenBank/DDBJ databases">
        <authorList>
            <person name="Palmer J.M."/>
        </authorList>
    </citation>
    <scope>NUCLEOTIDE SEQUENCE [LARGE SCALE GENOMIC DNA]</scope>
    <source>
        <strain evidence="2 3">TWF481</strain>
    </source>
</reference>
<protein>
    <submittedName>
        <fullName evidence="2">Uncharacterized protein</fullName>
    </submittedName>
</protein>
<accession>A0AAV9WR79</accession>
<gene>
    <name evidence="2" type="ORF">TWF481_004756</name>
</gene>
<evidence type="ECO:0000313" key="3">
    <source>
        <dbReference type="Proteomes" id="UP001370758"/>
    </source>
</evidence>
<keyword evidence="3" id="KW-1185">Reference proteome</keyword>
<comment type="caution">
    <text evidence="2">The sequence shown here is derived from an EMBL/GenBank/DDBJ whole genome shotgun (WGS) entry which is preliminary data.</text>
</comment>
<name>A0AAV9WR79_9PEZI</name>
<sequence>MSRTTKSKPKPKPAPRSSSKRRISTPYNNIDYKANVLAPDNVRILEKDIISKLGRLDRSGQNMLDLYFSIKDRIVCHREQTTAIDSLVATCYRILGCRGGRRSSFGQHRNPDWEQSLDESLTSQEVALDIAEYLWRSDSRMAARLRRGEKKKRAEELFQDHLIAEVKIFQNLLLHEGDLQGMSNHKINKEIGPENVTANIKDHIKPDYLCGYPDPESVFSISRSVWEKIPESIRLLTPNAGRTTESLFLPFLAFELKWRGTPERIVKNQLARCLSIIAERQARLEELSNNVSTKPIFGLTGVERNFTLWVMFRYETDCDENKVHYDMCELASYDLTSEEHVEEFRAAMTNIHDWVENERKAHFMQCISSIKP</sequence>
<dbReference type="AlphaFoldDB" id="A0AAV9WR79"/>
<evidence type="ECO:0000256" key="1">
    <source>
        <dbReference type="SAM" id="MobiDB-lite"/>
    </source>
</evidence>
<evidence type="ECO:0000313" key="2">
    <source>
        <dbReference type="EMBL" id="KAK6510043.1"/>
    </source>
</evidence>
<proteinExistence type="predicted"/>